<dbReference type="Pfam" id="PF03357">
    <property type="entry name" value="Snf7"/>
    <property type="match status" value="1"/>
</dbReference>
<feature type="compositionally biased region" description="Basic and acidic residues" evidence="1">
    <location>
        <begin position="400"/>
        <end position="463"/>
    </location>
</feature>
<evidence type="ECO:0008006" key="4">
    <source>
        <dbReference type="Google" id="ProtNLM"/>
    </source>
</evidence>
<feature type="region of interest" description="Disordered" evidence="1">
    <location>
        <begin position="399"/>
        <end position="463"/>
    </location>
</feature>
<dbReference type="Proteomes" id="UP000016931">
    <property type="component" value="Unassembled WGS sequence"/>
</dbReference>
<dbReference type="GO" id="GO:0006900">
    <property type="term" value="P:vesicle budding from membrane"/>
    <property type="evidence" value="ECO:0007669"/>
    <property type="project" value="TreeGrafter"/>
</dbReference>
<dbReference type="GO" id="GO:0005771">
    <property type="term" value="C:multivesicular body"/>
    <property type="evidence" value="ECO:0007669"/>
    <property type="project" value="TreeGrafter"/>
</dbReference>
<sequence length="463" mass="51162">MSELLEFLRTHDEAFRSRARLASLYSDFRFQRTTNHDGYIANSSAWLRALSSAAKAGLVPSPTGQAGGNSRFVIESGEPLLRELNTQEYGRPLALGAVLEDAVNSKALVPLKDFLEKKESLYHKSWIPTPWQVVSWGLRQLGVVGGASSEDKLVKGSFVVVANVEAAAKAVVEKANKTATSDSERIFSRELFDTTFSETLGVSTLSPNDMNVLITHLSRDRDAIVYDPTSGVIKFAASGQQHATPITKEDISIASLRSLISSLQPQIDHLTAQIHTLDIRARSAVTEKHLLQAKTALRQKKAATTKLEQRTATLAQLEDVYAKIEQAADQVQIVRVLEQSGQALKALNQKTGGVEKVQDVMEGLRNDMMDTEEIGNAISEVAMGEVDEGEVEDELEALESVEREKVEAKERAEREKREQVEKEEAMKREAEEAEKTRLRLAELDAIAQKEPEPKETEAQKEAN</sequence>
<organism evidence="2 3">
    <name type="scientific">Sphaerulina musiva (strain SO2202)</name>
    <name type="common">Poplar stem canker fungus</name>
    <name type="synonym">Septoria musiva</name>
    <dbReference type="NCBI Taxonomy" id="692275"/>
    <lineage>
        <taxon>Eukaryota</taxon>
        <taxon>Fungi</taxon>
        <taxon>Dikarya</taxon>
        <taxon>Ascomycota</taxon>
        <taxon>Pezizomycotina</taxon>
        <taxon>Dothideomycetes</taxon>
        <taxon>Dothideomycetidae</taxon>
        <taxon>Mycosphaerellales</taxon>
        <taxon>Mycosphaerellaceae</taxon>
        <taxon>Sphaerulina</taxon>
    </lineage>
</organism>
<dbReference type="AlphaFoldDB" id="N1QDS0"/>
<dbReference type="eggNOG" id="KOG2911">
    <property type="taxonomic scope" value="Eukaryota"/>
</dbReference>
<name>N1QDS0_SPHMS</name>
<dbReference type="GO" id="GO:0032511">
    <property type="term" value="P:late endosome to vacuole transport via multivesicular body sorting pathway"/>
    <property type="evidence" value="ECO:0007669"/>
    <property type="project" value="TreeGrafter"/>
</dbReference>
<evidence type="ECO:0000313" key="3">
    <source>
        <dbReference type="Proteomes" id="UP000016931"/>
    </source>
</evidence>
<dbReference type="RefSeq" id="XP_016757811.1">
    <property type="nucleotide sequence ID" value="XM_016908221.1"/>
</dbReference>
<dbReference type="GO" id="GO:0009898">
    <property type="term" value="C:cytoplasmic side of plasma membrane"/>
    <property type="evidence" value="ECO:0007669"/>
    <property type="project" value="TreeGrafter"/>
</dbReference>
<dbReference type="EMBL" id="KB456269">
    <property type="protein sequence ID" value="EMF09690.1"/>
    <property type="molecule type" value="Genomic_DNA"/>
</dbReference>
<dbReference type="GeneID" id="27905358"/>
<proteinExistence type="predicted"/>
<dbReference type="OrthoDB" id="10250120at2759"/>
<dbReference type="STRING" id="692275.N1QDS0"/>
<dbReference type="HOGENOM" id="CLU_021165_2_0_1"/>
<dbReference type="OMA" id="NEQMATT"/>
<keyword evidence="3" id="KW-1185">Reference proteome</keyword>
<dbReference type="InterPro" id="IPR005024">
    <property type="entry name" value="Snf7_fam"/>
</dbReference>
<evidence type="ECO:0000256" key="1">
    <source>
        <dbReference type="SAM" id="MobiDB-lite"/>
    </source>
</evidence>
<accession>N1QDS0</accession>
<gene>
    <name evidence="2" type="ORF">SEPMUDRAFT_166326</name>
</gene>
<dbReference type="PANTHER" id="PTHR22761:SF18">
    <property type="entry name" value="SORTING PROTEIN SNF7 FAMILY PROTEIN, PUTATIVE (AFU_ORTHOLOGUE AFUA_2G16692)-RELATED"/>
    <property type="match status" value="1"/>
</dbReference>
<evidence type="ECO:0000313" key="2">
    <source>
        <dbReference type="EMBL" id="EMF09690.1"/>
    </source>
</evidence>
<dbReference type="Gene3D" id="6.10.140.1230">
    <property type="match status" value="1"/>
</dbReference>
<reference evidence="2 3" key="1">
    <citation type="journal article" date="2012" name="PLoS Pathog.">
        <title>Diverse lifestyles and strategies of plant pathogenesis encoded in the genomes of eighteen Dothideomycetes fungi.</title>
        <authorList>
            <person name="Ohm R.A."/>
            <person name="Feau N."/>
            <person name="Henrissat B."/>
            <person name="Schoch C.L."/>
            <person name="Horwitz B.A."/>
            <person name="Barry K.W."/>
            <person name="Condon B.J."/>
            <person name="Copeland A.C."/>
            <person name="Dhillon B."/>
            <person name="Glaser F."/>
            <person name="Hesse C.N."/>
            <person name="Kosti I."/>
            <person name="LaButti K."/>
            <person name="Lindquist E.A."/>
            <person name="Lucas S."/>
            <person name="Salamov A.A."/>
            <person name="Bradshaw R.E."/>
            <person name="Ciuffetti L."/>
            <person name="Hamelin R.C."/>
            <person name="Kema G.H.J."/>
            <person name="Lawrence C."/>
            <person name="Scott J.A."/>
            <person name="Spatafora J.W."/>
            <person name="Turgeon B.G."/>
            <person name="de Wit P.J.G.M."/>
            <person name="Zhong S."/>
            <person name="Goodwin S.B."/>
            <person name="Grigoriev I.V."/>
        </authorList>
    </citation>
    <scope>NUCLEOTIDE SEQUENCE [LARGE SCALE GENOMIC DNA]</scope>
    <source>
        <strain evidence="2 3">SO2202</strain>
    </source>
</reference>
<dbReference type="GO" id="GO:0000815">
    <property type="term" value="C:ESCRT III complex"/>
    <property type="evidence" value="ECO:0007669"/>
    <property type="project" value="TreeGrafter"/>
</dbReference>
<dbReference type="PANTHER" id="PTHR22761">
    <property type="entry name" value="CHARGED MULTIVESICULAR BODY PROTEIN"/>
    <property type="match status" value="1"/>
</dbReference>
<protein>
    <recommendedName>
        <fullName evidence="4">Snf7-domain-containing protein</fullName>
    </recommendedName>
</protein>